<dbReference type="OrthoDB" id="3759589at2"/>
<proteinExistence type="inferred from homology"/>
<feature type="region of interest" description="Disordered" evidence="2">
    <location>
        <begin position="1"/>
        <end position="57"/>
    </location>
</feature>
<dbReference type="NCBIfam" id="TIGR00350">
    <property type="entry name" value="lytR_cpsA_psr"/>
    <property type="match status" value="1"/>
</dbReference>
<gene>
    <name evidence="6" type="ORF">E1286_39755</name>
</gene>
<evidence type="ECO:0000256" key="2">
    <source>
        <dbReference type="SAM" id="MobiDB-lite"/>
    </source>
</evidence>
<keyword evidence="3" id="KW-1133">Transmembrane helix</keyword>
<dbReference type="EMBL" id="SMKQ01000219">
    <property type="protein sequence ID" value="TDD35343.1"/>
    <property type="molecule type" value="Genomic_DNA"/>
</dbReference>
<evidence type="ECO:0000256" key="1">
    <source>
        <dbReference type="ARBA" id="ARBA00006068"/>
    </source>
</evidence>
<dbReference type="Pfam" id="PF13399">
    <property type="entry name" value="LytR_C"/>
    <property type="match status" value="1"/>
</dbReference>
<sequence>MSDYRGVPVVDHELGRRVAPTQPGSRMARRAAAATPPPPGDHPPRGHRSGKGGGGGQTKMRVLAWVSIGMTSVMVAGALTAYTAYRDAFGNINEKSVKEDILNPRPPDTGALNVLLVGSDTRAGEGNAKYGQQLARTADAGGKRTDTIILMHISPDRDKARLISFPRDSMVQIPRCKNEATKQEMAPRRDMINSAYNSGGIACTMTTIEQLTGIRVNHFVEVDFSGFKNIVDALGGIEICLKSGVNDKASKLVLPPGKSLLNGEKALGYVRLRHYGDGSDIQRIKRQQIFLSKVVAKATSSELLTDVGRLREFIAAAAGSVTMDPELANDTEQLIQIATSAREMTANGVQFTTVPWVPDPKDTNRVIWKEPDATELFTAIKTDTEEAKPTPTASASAKPKVTVKPEQVKVQVLNGTKTPGRAAEVADMLAKQGFNVVGVGNYEAPDGQSLAKTAVHYAKPTDMATAGADTLAGSVLPKPAAEQGKVAAIGAQAYAATAGVAATATTAKSTPVTQLVIGEDFDSVKVTKLPDSVQNSTITASEQKNVCT</sequence>
<dbReference type="Proteomes" id="UP000295302">
    <property type="component" value="Unassembled WGS sequence"/>
</dbReference>
<dbReference type="AlphaFoldDB" id="A0A4R4XVC9"/>
<comment type="similarity">
    <text evidence="1">Belongs to the LytR/CpsA/Psr (LCP) family.</text>
</comment>
<feature type="transmembrane region" description="Helical" evidence="3">
    <location>
        <begin position="62"/>
        <end position="85"/>
    </location>
</feature>
<reference evidence="6 7" key="1">
    <citation type="submission" date="2019-03" db="EMBL/GenBank/DDBJ databases">
        <title>Draft genome sequences of novel Actinobacteria.</title>
        <authorList>
            <person name="Sahin N."/>
            <person name="Ay H."/>
            <person name="Saygin H."/>
        </authorList>
    </citation>
    <scope>NUCLEOTIDE SEQUENCE [LARGE SCALE GENOMIC DNA]</scope>
    <source>
        <strain evidence="6 7">CH32</strain>
    </source>
</reference>
<evidence type="ECO:0000259" key="4">
    <source>
        <dbReference type="Pfam" id="PF03816"/>
    </source>
</evidence>
<evidence type="ECO:0000313" key="7">
    <source>
        <dbReference type="Proteomes" id="UP000295302"/>
    </source>
</evidence>
<evidence type="ECO:0000313" key="6">
    <source>
        <dbReference type="EMBL" id="TDD35343.1"/>
    </source>
</evidence>
<name>A0A4R4XVC9_9ACTN</name>
<keyword evidence="3" id="KW-0812">Transmembrane</keyword>
<keyword evidence="3" id="KW-0472">Membrane</keyword>
<dbReference type="Pfam" id="PF03816">
    <property type="entry name" value="LytR_cpsA_psr"/>
    <property type="match status" value="1"/>
</dbReference>
<dbReference type="InterPro" id="IPR050922">
    <property type="entry name" value="LytR/CpsA/Psr_CW_biosynth"/>
</dbReference>
<keyword evidence="7" id="KW-1185">Reference proteome</keyword>
<feature type="domain" description="Cell envelope-related transcriptional attenuator" evidence="4">
    <location>
        <begin position="144"/>
        <end position="299"/>
    </location>
</feature>
<dbReference type="Gene3D" id="3.40.630.190">
    <property type="entry name" value="LCP protein"/>
    <property type="match status" value="1"/>
</dbReference>
<dbReference type="InterPro" id="IPR027381">
    <property type="entry name" value="LytR/CpsA/Psr_C"/>
</dbReference>
<dbReference type="Gene3D" id="3.30.70.2390">
    <property type="match status" value="1"/>
</dbReference>
<feature type="compositionally biased region" description="Low complexity" evidence="2">
    <location>
        <begin position="23"/>
        <end position="34"/>
    </location>
</feature>
<dbReference type="PANTHER" id="PTHR33392">
    <property type="entry name" value="POLYISOPRENYL-TEICHOIC ACID--PEPTIDOGLYCAN TEICHOIC ACID TRANSFERASE TAGU"/>
    <property type="match status" value="1"/>
</dbReference>
<protein>
    <submittedName>
        <fullName evidence="6">LytR family transcriptional regulator</fullName>
    </submittedName>
</protein>
<comment type="caution">
    <text evidence="6">The sequence shown here is derived from an EMBL/GenBank/DDBJ whole genome shotgun (WGS) entry which is preliminary data.</text>
</comment>
<feature type="domain" description="LytR/CpsA/Psr regulator C-terminal" evidence="5">
    <location>
        <begin position="407"/>
        <end position="521"/>
    </location>
</feature>
<dbReference type="InterPro" id="IPR004474">
    <property type="entry name" value="LytR_CpsA_psr"/>
</dbReference>
<dbReference type="PANTHER" id="PTHR33392:SF6">
    <property type="entry name" value="POLYISOPRENYL-TEICHOIC ACID--PEPTIDOGLYCAN TEICHOIC ACID TRANSFERASE TAGU"/>
    <property type="match status" value="1"/>
</dbReference>
<organism evidence="6 7">
    <name type="scientific">Nonomuraea terrae</name>
    <dbReference type="NCBI Taxonomy" id="2530383"/>
    <lineage>
        <taxon>Bacteria</taxon>
        <taxon>Bacillati</taxon>
        <taxon>Actinomycetota</taxon>
        <taxon>Actinomycetes</taxon>
        <taxon>Streptosporangiales</taxon>
        <taxon>Streptosporangiaceae</taxon>
        <taxon>Nonomuraea</taxon>
    </lineage>
</organism>
<evidence type="ECO:0000256" key="3">
    <source>
        <dbReference type="SAM" id="Phobius"/>
    </source>
</evidence>
<evidence type="ECO:0000259" key="5">
    <source>
        <dbReference type="Pfam" id="PF13399"/>
    </source>
</evidence>
<accession>A0A4R4XVC9</accession>